<feature type="transmembrane region" description="Helical" evidence="1">
    <location>
        <begin position="48"/>
        <end position="78"/>
    </location>
</feature>
<protein>
    <submittedName>
        <fullName evidence="3">Uncharacterized protein</fullName>
    </submittedName>
</protein>
<keyword evidence="1" id="KW-1133">Transmembrane helix</keyword>
<evidence type="ECO:0000313" key="4">
    <source>
        <dbReference type="Proteomes" id="UP001321749"/>
    </source>
</evidence>
<keyword evidence="1" id="KW-0812">Transmembrane</keyword>
<keyword evidence="2" id="KW-0732">Signal</keyword>
<keyword evidence="1" id="KW-0472">Membrane</keyword>
<organism evidence="3 4">
    <name type="scientific">Cladorrhinum samala</name>
    <dbReference type="NCBI Taxonomy" id="585594"/>
    <lineage>
        <taxon>Eukaryota</taxon>
        <taxon>Fungi</taxon>
        <taxon>Dikarya</taxon>
        <taxon>Ascomycota</taxon>
        <taxon>Pezizomycotina</taxon>
        <taxon>Sordariomycetes</taxon>
        <taxon>Sordariomycetidae</taxon>
        <taxon>Sordariales</taxon>
        <taxon>Podosporaceae</taxon>
        <taxon>Cladorrhinum</taxon>
    </lineage>
</organism>
<keyword evidence="4" id="KW-1185">Reference proteome</keyword>
<evidence type="ECO:0000256" key="2">
    <source>
        <dbReference type="SAM" id="SignalP"/>
    </source>
</evidence>
<name>A0AAV9HG78_9PEZI</name>
<gene>
    <name evidence="3" type="ORF">QBC42DRAFT_289147</name>
</gene>
<evidence type="ECO:0000256" key="1">
    <source>
        <dbReference type="SAM" id="Phobius"/>
    </source>
</evidence>
<reference evidence="3" key="2">
    <citation type="submission" date="2023-06" db="EMBL/GenBank/DDBJ databases">
        <authorList>
            <consortium name="Lawrence Berkeley National Laboratory"/>
            <person name="Mondo S.J."/>
            <person name="Hensen N."/>
            <person name="Bonometti L."/>
            <person name="Westerberg I."/>
            <person name="Brannstrom I.O."/>
            <person name="Guillou S."/>
            <person name="Cros-Aarteil S."/>
            <person name="Calhoun S."/>
            <person name="Haridas S."/>
            <person name="Kuo A."/>
            <person name="Pangilinan J."/>
            <person name="Riley R."/>
            <person name="Labutti K."/>
            <person name="Andreopoulos B."/>
            <person name="Lipzen A."/>
            <person name="Chen C."/>
            <person name="Yanf M."/>
            <person name="Daum C."/>
            <person name="Ng V."/>
            <person name="Clum A."/>
            <person name="Steindorff A."/>
            <person name="Ohm R."/>
            <person name="Martin F."/>
            <person name="Silar P."/>
            <person name="Natvig D."/>
            <person name="Lalanne C."/>
            <person name="Gautier V."/>
            <person name="Ament-Velasquez S.L."/>
            <person name="Kruys A."/>
            <person name="Hutchinson M.I."/>
            <person name="Powell A.J."/>
            <person name="Barry K."/>
            <person name="Miller A.N."/>
            <person name="Grigoriev I.V."/>
            <person name="Debuchy R."/>
            <person name="Gladieux P."/>
            <person name="Thoren M.H."/>
            <person name="Johannesson H."/>
        </authorList>
    </citation>
    <scope>NUCLEOTIDE SEQUENCE</scope>
    <source>
        <strain evidence="3">PSN324</strain>
    </source>
</reference>
<evidence type="ECO:0000313" key="3">
    <source>
        <dbReference type="EMBL" id="KAK4459857.1"/>
    </source>
</evidence>
<reference evidence="3" key="1">
    <citation type="journal article" date="2023" name="Mol. Phylogenet. Evol.">
        <title>Genome-scale phylogeny and comparative genomics of the fungal order Sordariales.</title>
        <authorList>
            <person name="Hensen N."/>
            <person name="Bonometti L."/>
            <person name="Westerberg I."/>
            <person name="Brannstrom I.O."/>
            <person name="Guillou S."/>
            <person name="Cros-Aarteil S."/>
            <person name="Calhoun S."/>
            <person name="Haridas S."/>
            <person name="Kuo A."/>
            <person name="Mondo S."/>
            <person name="Pangilinan J."/>
            <person name="Riley R."/>
            <person name="LaButti K."/>
            <person name="Andreopoulos B."/>
            <person name="Lipzen A."/>
            <person name="Chen C."/>
            <person name="Yan M."/>
            <person name="Daum C."/>
            <person name="Ng V."/>
            <person name="Clum A."/>
            <person name="Steindorff A."/>
            <person name="Ohm R.A."/>
            <person name="Martin F."/>
            <person name="Silar P."/>
            <person name="Natvig D.O."/>
            <person name="Lalanne C."/>
            <person name="Gautier V."/>
            <person name="Ament-Velasquez S.L."/>
            <person name="Kruys A."/>
            <person name="Hutchinson M.I."/>
            <person name="Powell A.J."/>
            <person name="Barry K."/>
            <person name="Miller A.N."/>
            <person name="Grigoriev I.V."/>
            <person name="Debuchy R."/>
            <person name="Gladieux P."/>
            <person name="Hiltunen Thoren M."/>
            <person name="Johannesson H."/>
        </authorList>
    </citation>
    <scope>NUCLEOTIDE SEQUENCE</scope>
    <source>
        <strain evidence="3">PSN324</strain>
    </source>
</reference>
<accession>A0AAV9HG78</accession>
<comment type="caution">
    <text evidence="3">The sequence shown here is derived from an EMBL/GenBank/DDBJ whole genome shotgun (WGS) entry which is preliminary data.</text>
</comment>
<dbReference type="Proteomes" id="UP001321749">
    <property type="component" value="Unassembled WGS sequence"/>
</dbReference>
<proteinExistence type="predicted"/>
<feature type="chain" id="PRO_5044001357" evidence="2">
    <location>
        <begin position="25"/>
        <end position="85"/>
    </location>
</feature>
<dbReference type="AlphaFoldDB" id="A0AAV9HG78"/>
<sequence length="85" mass="8733">MTNTQVRFIIASIFALLIRTAAYSVPIPDTNPTTGVIAPRDPGDGKLNVGAIVGIVLGSLCGTVILVVAMCCCGGCAITKLGIKW</sequence>
<feature type="signal peptide" evidence="2">
    <location>
        <begin position="1"/>
        <end position="24"/>
    </location>
</feature>
<dbReference type="EMBL" id="MU865026">
    <property type="protein sequence ID" value="KAK4459857.1"/>
    <property type="molecule type" value="Genomic_DNA"/>
</dbReference>